<protein>
    <submittedName>
        <fullName evidence="4">PH domain-containing protein</fullName>
    </submittedName>
</protein>
<keyword evidence="3" id="KW-1185">Reference proteome</keyword>
<evidence type="ECO:0000313" key="4">
    <source>
        <dbReference type="WBParaSite" id="GPLIN_000575600"/>
    </source>
</evidence>
<dbReference type="AlphaFoldDB" id="A0A183BYR6"/>
<organism evidence="3 4">
    <name type="scientific">Globodera pallida</name>
    <name type="common">Potato cyst nematode worm</name>
    <name type="synonym">Heterodera pallida</name>
    <dbReference type="NCBI Taxonomy" id="36090"/>
    <lineage>
        <taxon>Eukaryota</taxon>
        <taxon>Metazoa</taxon>
        <taxon>Ecdysozoa</taxon>
        <taxon>Nematoda</taxon>
        <taxon>Chromadorea</taxon>
        <taxon>Rhabditida</taxon>
        <taxon>Tylenchina</taxon>
        <taxon>Tylenchomorpha</taxon>
        <taxon>Tylenchoidea</taxon>
        <taxon>Heteroderidae</taxon>
        <taxon>Heteroderinae</taxon>
        <taxon>Globodera</taxon>
    </lineage>
</organism>
<evidence type="ECO:0000256" key="1">
    <source>
        <dbReference type="SAM" id="MobiDB-lite"/>
    </source>
</evidence>
<reference evidence="3" key="1">
    <citation type="submission" date="2013-12" db="EMBL/GenBank/DDBJ databases">
        <authorList>
            <person name="Aslett M."/>
        </authorList>
    </citation>
    <scope>NUCLEOTIDE SEQUENCE [LARGE SCALE GENOMIC DNA]</scope>
    <source>
        <strain evidence="3">Lindley</strain>
    </source>
</reference>
<dbReference type="WBParaSite" id="GPLIN_000575600">
    <property type="protein sequence ID" value="GPLIN_000575600"/>
    <property type="gene ID" value="GPLIN_000575600"/>
</dbReference>
<evidence type="ECO:0000259" key="2">
    <source>
        <dbReference type="PROSITE" id="PS50003"/>
    </source>
</evidence>
<proteinExistence type="predicted"/>
<dbReference type="SMART" id="SM00233">
    <property type="entry name" value="PH"/>
    <property type="match status" value="1"/>
</dbReference>
<evidence type="ECO:0000313" key="3">
    <source>
        <dbReference type="Proteomes" id="UP000050741"/>
    </source>
</evidence>
<sequence length="173" mass="19659">MLLNGSSLVSLISDRDYDRKIHGSVSVLQDERWRKLYAILKANLLFMFESSDRLEIPVLLIVMEDCVVELADDNATGRQHSFSIKFNTTGHTYIMAATDYEALQNWVSVLTSCSFEFMEATRQSLESAEDEETEKRRAKDGESTSSRETGRTPEGGQKSKLEMFSLNVFFFSS</sequence>
<dbReference type="Proteomes" id="UP000050741">
    <property type="component" value="Unassembled WGS sequence"/>
</dbReference>
<reference evidence="4" key="3">
    <citation type="submission" date="2016-06" db="UniProtKB">
        <authorList>
            <consortium name="WormBaseParasite"/>
        </authorList>
    </citation>
    <scope>IDENTIFICATION</scope>
</reference>
<dbReference type="Pfam" id="PF00169">
    <property type="entry name" value="PH"/>
    <property type="match status" value="1"/>
</dbReference>
<dbReference type="Gene3D" id="2.30.29.30">
    <property type="entry name" value="Pleckstrin-homology domain (PH domain)/Phosphotyrosine-binding domain (PTB)"/>
    <property type="match status" value="1"/>
</dbReference>
<dbReference type="SUPFAM" id="SSF50729">
    <property type="entry name" value="PH domain-like"/>
    <property type="match status" value="1"/>
</dbReference>
<dbReference type="InterPro" id="IPR011993">
    <property type="entry name" value="PH-like_dom_sf"/>
</dbReference>
<dbReference type="InterPro" id="IPR001849">
    <property type="entry name" value="PH_domain"/>
</dbReference>
<feature type="domain" description="PH" evidence="2">
    <location>
        <begin position="18"/>
        <end position="115"/>
    </location>
</feature>
<dbReference type="PROSITE" id="PS50003">
    <property type="entry name" value="PH_DOMAIN"/>
    <property type="match status" value="1"/>
</dbReference>
<name>A0A183BYR6_GLOPA</name>
<accession>A0A183BYR6</accession>
<reference evidence="3" key="2">
    <citation type="submission" date="2014-05" db="EMBL/GenBank/DDBJ databases">
        <title>The genome and life-stage specific transcriptomes of Globodera pallida elucidate key aspects of plant parasitism by a cyst nematode.</title>
        <authorList>
            <person name="Cotton J.A."/>
            <person name="Lilley C.J."/>
            <person name="Jones L.M."/>
            <person name="Kikuchi T."/>
            <person name="Reid A.J."/>
            <person name="Thorpe P."/>
            <person name="Tsai I.J."/>
            <person name="Beasley H."/>
            <person name="Blok V."/>
            <person name="Cock P.J.A."/>
            <person name="Van den Akker S.E."/>
            <person name="Holroyd N."/>
            <person name="Hunt M."/>
            <person name="Mantelin S."/>
            <person name="Naghra H."/>
            <person name="Pain A."/>
            <person name="Palomares-Rius J.E."/>
            <person name="Zarowiecki M."/>
            <person name="Berriman M."/>
            <person name="Jones J.T."/>
            <person name="Urwin P.E."/>
        </authorList>
    </citation>
    <scope>NUCLEOTIDE SEQUENCE [LARGE SCALE GENOMIC DNA]</scope>
    <source>
        <strain evidence="3">Lindley</strain>
    </source>
</reference>
<feature type="compositionally biased region" description="Basic and acidic residues" evidence="1">
    <location>
        <begin position="133"/>
        <end position="142"/>
    </location>
</feature>
<feature type="region of interest" description="Disordered" evidence="1">
    <location>
        <begin position="124"/>
        <end position="160"/>
    </location>
</feature>